<accession>A0ABS2TYR5</accession>
<dbReference type="NCBIfam" id="TIGR01549">
    <property type="entry name" value="HAD-SF-IA-v1"/>
    <property type="match status" value="1"/>
</dbReference>
<dbReference type="CDD" id="cd07505">
    <property type="entry name" value="HAD_BPGM-like"/>
    <property type="match status" value="1"/>
</dbReference>
<dbReference type="NCBIfam" id="TIGR01509">
    <property type="entry name" value="HAD-SF-IA-v3"/>
    <property type="match status" value="1"/>
</dbReference>
<proteinExistence type="predicted"/>
<dbReference type="EMBL" id="JADKYB010000018">
    <property type="protein sequence ID" value="MBM9508470.1"/>
    <property type="molecule type" value="Genomic_DNA"/>
</dbReference>
<dbReference type="InterPro" id="IPR006439">
    <property type="entry name" value="HAD-SF_hydro_IA"/>
</dbReference>
<reference evidence="1 2" key="1">
    <citation type="submission" date="2021-01" db="EMBL/GenBank/DDBJ databases">
        <title>Streptomyces acididurans sp. nov., isolated from a peat swamp forest soil.</title>
        <authorList>
            <person name="Chantavorakit T."/>
            <person name="Duangmal K."/>
        </authorList>
    </citation>
    <scope>NUCLEOTIDE SEQUENCE [LARGE SCALE GENOMIC DNA]</scope>
    <source>
        <strain evidence="1 2">KK5PA1</strain>
    </source>
</reference>
<evidence type="ECO:0000313" key="1">
    <source>
        <dbReference type="EMBL" id="MBM9508470.1"/>
    </source>
</evidence>
<dbReference type="RefSeq" id="WP_205360496.1">
    <property type="nucleotide sequence ID" value="NZ_JADKYB010000018.1"/>
</dbReference>
<dbReference type="Pfam" id="PF00702">
    <property type="entry name" value="Hydrolase"/>
    <property type="match status" value="1"/>
</dbReference>
<dbReference type="InterPro" id="IPR050155">
    <property type="entry name" value="HAD-like_hydrolase_sf"/>
</dbReference>
<organism evidence="1 2">
    <name type="scientific">Actinacidiphila acididurans</name>
    <dbReference type="NCBI Taxonomy" id="2784346"/>
    <lineage>
        <taxon>Bacteria</taxon>
        <taxon>Bacillati</taxon>
        <taxon>Actinomycetota</taxon>
        <taxon>Actinomycetes</taxon>
        <taxon>Kitasatosporales</taxon>
        <taxon>Streptomycetaceae</taxon>
        <taxon>Actinacidiphila</taxon>
    </lineage>
</organism>
<dbReference type="Gene3D" id="3.40.50.1000">
    <property type="entry name" value="HAD superfamily/HAD-like"/>
    <property type="match status" value="1"/>
</dbReference>
<dbReference type="InterPro" id="IPR023214">
    <property type="entry name" value="HAD_sf"/>
</dbReference>
<name>A0ABS2TYR5_9ACTN</name>
<dbReference type="PANTHER" id="PTHR43434:SF1">
    <property type="entry name" value="PHOSPHOGLYCOLATE PHOSPHATASE"/>
    <property type="match status" value="1"/>
</dbReference>
<evidence type="ECO:0000313" key="2">
    <source>
        <dbReference type="Proteomes" id="UP000749040"/>
    </source>
</evidence>
<comment type="caution">
    <text evidence="1">The sequence shown here is derived from an EMBL/GenBank/DDBJ whole genome shotgun (WGS) entry which is preliminary data.</text>
</comment>
<keyword evidence="2" id="KW-1185">Reference proteome</keyword>
<dbReference type="InterPro" id="IPR036412">
    <property type="entry name" value="HAD-like_sf"/>
</dbReference>
<sequence>MTTPSEEPTPSDLRSLLSARCLLLDFDGPICRLFYRHRADRIALAMHDRLAHRGLRITDERLARTRDPHAILYCLGPKAPIARVASGTEPPDADGRPEPGADPGLILELEELLTREEDVAARSAEPTPYAAEFVRAAAGHGKLLAVTTNNSPGSVRTYLRTHHLDEPFGDRVFGRDPEDPSRMKPDPDCLLRAIEALDADPRECLMIGDSASDAEAATAAGVGFLGFAHTPERVARLRRAEPHPVVVGMASLAAAARVLDPPVAAR</sequence>
<keyword evidence="1" id="KW-0378">Hydrolase</keyword>
<dbReference type="SUPFAM" id="SSF56784">
    <property type="entry name" value="HAD-like"/>
    <property type="match status" value="1"/>
</dbReference>
<dbReference type="PANTHER" id="PTHR43434">
    <property type="entry name" value="PHOSPHOGLYCOLATE PHOSPHATASE"/>
    <property type="match status" value="1"/>
</dbReference>
<gene>
    <name evidence="1" type="ORF">ITX44_28725</name>
</gene>
<dbReference type="GO" id="GO:0016787">
    <property type="term" value="F:hydrolase activity"/>
    <property type="evidence" value="ECO:0007669"/>
    <property type="project" value="UniProtKB-KW"/>
</dbReference>
<dbReference type="Proteomes" id="UP000749040">
    <property type="component" value="Unassembled WGS sequence"/>
</dbReference>
<protein>
    <submittedName>
        <fullName evidence="1">HAD-IA family hydrolase</fullName>
    </submittedName>
</protein>